<dbReference type="Gene3D" id="3.50.50.60">
    <property type="entry name" value="FAD/NAD(P)-binding domain"/>
    <property type="match status" value="1"/>
</dbReference>
<evidence type="ECO:0000313" key="3">
    <source>
        <dbReference type="Proteomes" id="UP001432071"/>
    </source>
</evidence>
<feature type="domain" description="FAD-binding" evidence="1">
    <location>
        <begin position="11"/>
        <end position="350"/>
    </location>
</feature>
<dbReference type="GO" id="GO:0004497">
    <property type="term" value="F:monooxygenase activity"/>
    <property type="evidence" value="ECO:0007669"/>
    <property type="project" value="UniProtKB-KW"/>
</dbReference>
<keyword evidence="2" id="KW-0560">Oxidoreductase</keyword>
<keyword evidence="2" id="KW-0503">Monooxygenase</keyword>
<dbReference type="RefSeq" id="WP_328736445.1">
    <property type="nucleotide sequence ID" value="NZ_CP108038.1"/>
</dbReference>
<name>A0ABZ1R408_9ACTN</name>
<dbReference type="InterPro" id="IPR002938">
    <property type="entry name" value="FAD-bd"/>
</dbReference>
<dbReference type="EMBL" id="CP108038">
    <property type="protein sequence ID" value="WUN89656.1"/>
    <property type="molecule type" value="Genomic_DNA"/>
</dbReference>
<accession>A0ABZ1R408</accession>
<keyword evidence="3" id="KW-1185">Reference proteome</keyword>
<dbReference type="InterPro" id="IPR036188">
    <property type="entry name" value="FAD/NAD-bd_sf"/>
</dbReference>
<dbReference type="SUPFAM" id="SSF51905">
    <property type="entry name" value="FAD/NAD(P)-binding domain"/>
    <property type="match status" value="1"/>
</dbReference>
<dbReference type="PANTHER" id="PTHR43422:SF3">
    <property type="entry name" value="THIAMINE THIAZOLE SYNTHASE"/>
    <property type="match status" value="1"/>
</dbReference>
<dbReference type="PANTHER" id="PTHR43422">
    <property type="entry name" value="THIAMINE THIAZOLE SYNTHASE"/>
    <property type="match status" value="1"/>
</dbReference>
<reference evidence="2" key="1">
    <citation type="submission" date="2022-10" db="EMBL/GenBank/DDBJ databases">
        <title>The complete genomes of actinobacterial strains from the NBC collection.</title>
        <authorList>
            <person name="Joergensen T.S."/>
            <person name="Alvarez Arevalo M."/>
            <person name="Sterndorff E.B."/>
            <person name="Faurdal D."/>
            <person name="Vuksanovic O."/>
            <person name="Mourched A.-S."/>
            <person name="Charusanti P."/>
            <person name="Shaw S."/>
            <person name="Blin K."/>
            <person name="Weber T."/>
        </authorList>
    </citation>
    <scope>NUCLEOTIDE SEQUENCE</scope>
    <source>
        <strain evidence="2">NBC_00302</strain>
    </source>
</reference>
<gene>
    <name evidence="2" type="ORF">OHT53_28070</name>
</gene>
<protein>
    <submittedName>
        <fullName evidence="2">FAD-dependent monooxygenase</fullName>
    </submittedName>
</protein>
<organism evidence="2 3">
    <name type="scientific">Streptomyces bobili</name>
    <dbReference type="NCBI Taxonomy" id="67280"/>
    <lineage>
        <taxon>Bacteria</taxon>
        <taxon>Bacillati</taxon>
        <taxon>Actinomycetota</taxon>
        <taxon>Actinomycetes</taxon>
        <taxon>Kitasatosporales</taxon>
        <taxon>Streptomycetaceae</taxon>
        <taxon>Streptomyces</taxon>
    </lineage>
</organism>
<evidence type="ECO:0000259" key="1">
    <source>
        <dbReference type="Pfam" id="PF01494"/>
    </source>
</evidence>
<sequence>MTHQPLADRAVVLGGSIAGTFAARVLSEFYREVVVVDRDQVLSVSDPRRGTPQGGHAHGLHARGCQILEKLFPTLLDDMRLAELPVGDLGEQRWYFNARRFRSKRTGLSSVTARRPVLEEYFRAKVAALPNVTFLERTELLGLLSTPDSGRVTGVRLRPTAVAGDAEDAFELSADLLVDATGRGSRTPVWLEELGYERPVEQRMTIGLAYTTRLYRSRPEMLDGTQFINSIASRESPRGGFFGQVDRDTCILSLTGMHGDHAPTDPDGFLAFAKSLPITDIYDRIRDAEPLTQPVSIRFPASVRRHYERLSRLPERLLVLGDAVCSLNPNYSQGMTVAAMEVMALRAHLARGTPSSVAFMRDVGRIVDRPWFLSTTSDLKYAGAKGPRPLTARVGNAYVTRLHYAAARDPAVTDALMRVAGLVDGPTALAHPRVLLGALRRQRGRGSTR</sequence>
<evidence type="ECO:0000313" key="2">
    <source>
        <dbReference type="EMBL" id="WUN89656.1"/>
    </source>
</evidence>
<proteinExistence type="predicted"/>
<dbReference type="GeneID" id="93764918"/>
<dbReference type="Proteomes" id="UP001432071">
    <property type="component" value="Chromosome"/>
</dbReference>
<dbReference type="Pfam" id="PF01494">
    <property type="entry name" value="FAD_binding_3"/>
    <property type="match status" value="1"/>
</dbReference>